<dbReference type="SUPFAM" id="SSF161098">
    <property type="entry name" value="MetI-like"/>
    <property type="match status" value="1"/>
</dbReference>
<dbReference type="PANTHER" id="PTHR43744:SF8">
    <property type="entry name" value="SN-GLYCEROL-3-PHOSPHATE TRANSPORT SYSTEM PERMEASE PROTEIN UGPE"/>
    <property type="match status" value="1"/>
</dbReference>
<keyword evidence="6 7" id="KW-0472">Membrane</keyword>
<evidence type="ECO:0000313" key="9">
    <source>
        <dbReference type="Proteomes" id="UP000020977"/>
    </source>
</evidence>
<proteinExistence type="predicted"/>
<feature type="transmembrane region" description="Helical" evidence="7">
    <location>
        <begin position="197"/>
        <end position="216"/>
    </location>
</feature>
<dbReference type="Gene3D" id="1.10.3720.10">
    <property type="entry name" value="MetI-like"/>
    <property type="match status" value="1"/>
</dbReference>
<keyword evidence="2" id="KW-0813">Transport</keyword>
<dbReference type="eggNOG" id="COG0395">
    <property type="taxonomic scope" value="Bacteria"/>
</dbReference>
<dbReference type="Proteomes" id="UP000020977">
    <property type="component" value="Unassembled WGS sequence"/>
</dbReference>
<organism evidence="8 9">
    <name type="scientific">Mesomycoplasma ovipneumoniae 14811</name>
    <dbReference type="NCBI Taxonomy" id="1188239"/>
    <lineage>
        <taxon>Bacteria</taxon>
        <taxon>Bacillati</taxon>
        <taxon>Mycoplasmatota</taxon>
        <taxon>Mycoplasmoidales</taxon>
        <taxon>Metamycoplasmataceae</taxon>
        <taxon>Mesomycoplasma</taxon>
    </lineage>
</organism>
<feature type="transmembrane region" description="Helical" evidence="7">
    <location>
        <begin position="12"/>
        <end position="35"/>
    </location>
</feature>
<dbReference type="STRING" id="1188239.MOVI_0880"/>
<evidence type="ECO:0000256" key="2">
    <source>
        <dbReference type="ARBA" id="ARBA00022448"/>
    </source>
</evidence>
<protein>
    <submittedName>
        <fullName evidence="8">Glycerol transporter subunit C</fullName>
    </submittedName>
</protein>
<dbReference type="RefSeq" id="WP_044283955.1">
    <property type="nucleotide sequence ID" value="NZ_JFAD01000009.1"/>
</dbReference>
<dbReference type="PANTHER" id="PTHR43744">
    <property type="entry name" value="ABC TRANSPORTER PERMEASE PROTEIN MG189-RELATED-RELATED"/>
    <property type="match status" value="1"/>
</dbReference>
<dbReference type="AlphaFoldDB" id="A0A014NR79"/>
<reference evidence="8 9" key="1">
    <citation type="submission" date="2014-03" db="EMBL/GenBank/DDBJ databases">
        <title>Genome sequence of Mycoplasma ovipneumoniae strain 14811.</title>
        <authorList>
            <person name="Sirand-Pugnet P."/>
            <person name="Breton M."/>
            <person name="Dordet-Frisoni E."/>
            <person name="Baranowski E."/>
            <person name="Barre A."/>
            <person name="Couture C."/>
            <person name="Dupuy V."/>
            <person name="Gaurivaud P."/>
            <person name="Jacob D."/>
            <person name="Lemaitre C."/>
            <person name="Manso-Silvan L."/>
            <person name="Nikolski M."/>
            <person name="Nouvel L.-X."/>
            <person name="Poumarat F."/>
            <person name="Tardy F."/>
            <person name="Thebault P."/>
            <person name="Theil S."/>
            <person name="Citti C."/>
            <person name="Thiaucourt F."/>
            <person name="Blanchard A."/>
        </authorList>
    </citation>
    <scope>NUCLEOTIDE SEQUENCE [LARGE SCALE GENOMIC DNA]</scope>
    <source>
        <strain evidence="8 9">14811</strain>
    </source>
</reference>
<sequence length="279" mass="32530">MSLKFNLNSFFLQFLLFSFLIIVLIFFLFPLYYLIVNASLPNELQDNPNLTLKIGSNLLENFKNSINDNFWIGITTSIFVIMLINFFRILLYSLASFGLWMAKKRLKLTFISLFVAISFIPEISTYIPLARILNSNQLVTNSPVFALTVNQIFSFFNFFYLYKSINKIDKKQLLLAKIDNLSLFLKIKLIIFPKIKISYYLLIIFTTIQAWNDFLWPNYIFSNRSYQTISTWFQYSGQTSLGFLQNIQAAGSLFTIIVPLFSYIIFSKFINNATANNIK</sequence>
<evidence type="ECO:0000256" key="5">
    <source>
        <dbReference type="ARBA" id="ARBA00022989"/>
    </source>
</evidence>
<keyword evidence="3" id="KW-1003">Cell membrane</keyword>
<dbReference type="EMBL" id="JFAD01000009">
    <property type="protein sequence ID" value="EXU61382.1"/>
    <property type="molecule type" value="Genomic_DNA"/>
</dbReference>
<gene>
    <name evidence="8" type="primary">gtsC</name>
    <name evidence="8" type="ORF">MOVI_0880</name>
</gene>
<feature type="transmembrane region" description="Helical" evidence="7">
    <location>
        <begin position="247"/>
        <end position="266"/>
    </location>
</feature>
<dbReference type="InterPro" id="IPR035906">
    <property type="entry name" value="MetI-like_sf"/>
</dbReference>
<evidence type="ECO:0000256" key="1">
    <source>
        <dbReference type="ARBA" id="ARBA00004651"/>
    </source>
</evidence>
<keyword evidence="4 7" id="KW-0812">Transmembrane</keyword>
<keyword evidence="5 7" id="KW-1133">Transmembrane helix</keyword>
<comment type="caution">
    <text evidence="8">The sequence shown here is derived from an EMBL/GenBank/DDBJ whole genome shotgun (WGS) entry which is preliminary data.</text>
</comment>
<feature type="transmembrane region" description="Helical" evidence="7">
    <location>
        <begin position="70"/>
        <end position="94"/>
    </location>
</feature>
<name>A0A014NR79_9BACT</name>
<feature type="transmembrane region" description="Helical" evidence="7">
    <location>
        <begin position="144"/>
        <end position="162"/>
    </location>
</feature>
<comment type="subcellular location">
    <subcellularLocation>
        <location evidence="1">Cell membrane</location>
        <topology evidence="1">Multi-pass membrane protein</topology>
    </subcellularLocation>
</comment>
<feature type="transmembrane region" description="Helical" evidence="7">
    <location>
        <begin position="106"/>
        <end position="124"/>
    </location>
</feature>
<evidence type="ECO:0000256" key="6">
    <source>
        <dbReference type="ARBA" id="ARBA00023136"/>
    </source>
</evidence>
<evidence type="ECO:0000313" key="8">
    <source>
        <dbReference type="EMBL" id="EXU61382.1"/>
    </source>
</evidence>
<dbReference type="GO" id="GO:0005886">
    <property type="term" value="C:plasma membrane"/>
    <property type="evidence" value="ECO:0007669"/>
    <property type="project" value="UniProtKB-SubCell"/>
</dbReference>
<accession>A0A014NR79</accession>
<evidence type="ECO:0000256" key="7">
    <source>
        <dbReference type="SAM" id="Phobius"/>
    </source>
</evidence>
<evidence type="ECO:0000256" key="3">
    <source>
        <dbReference type="ARBA" id="ARBA00022475"/>
    </source>
</evidence>
<evidence type="ECO:0000256" key="4">
    <source>
        <dbReference type="ARBA" id="ARBA00022692"/>
    </source>
</evidence>